<evidence type="ECO:0000313" key="3">
    <source>
        <dbReference type="Proteomes" id="UP000830671"/>
    </source>
</evidence>
<dbReference type="Proteomes" id="UP000830671">
    <property type="component" value="Chromosome 5"/>
</dbReference>
<organism evidence="2 3">
    <name type="scientific">Colletotrichum lupini</name>
    <dbReference type="NCBI Taxonomy" id="145971"/>
    <lineage>
        <taxon>Eukaryota</taxon>
        <taxon>Fungi</taxon>
        <taxon>Dikarya</taxon>
        <taxon>Ascomycota</taxon>
        <taxon>Pezizomycotina</taxon>
        <taxon>Sordariomycetes</taxon>
        <taxon>Hypocreomycetidae</taxon>
        <taxon>Glomerellales</taxon>
        <taxon>Glomerellaceae</taxon>
        <taxon>Colletotrichum</taxon>
        <taxon>Colletotrichum acutatum species complex</taxon>
    </lineage>
</organism>
<evidence type="ECO:0000313" key="2">
    <source>
        <dbReference type="EMBL" id="UQC85579.1"/>
    </source>
</evidence>
<feature type="region of interest" description="Disordered" evidence="1">
    <location>
        <begin position="1"/>
        <end position="21"/>
    </location>
</feature>
<dbReference type="AlphaFoldDB" id="A0A9Q8SXZ1"/>
<name>A0A9Q8SXZ1_9PEZI</name>
<keyword evidence="3" id="KW-1185">Reference proteome</keyword>
<reference evidence="2" key="1">
    <citation type="journal article" date="2021" name="Mol. Plant Microbe Interact.">
        <title>Complete Genome Sequence of the Plant-Pathogenic Fungus Colletotrichum lupini.</title>
        <authorList>
            <person name="Baroncelli R."/>
            <person name="Pensec F."/>
            <person name="Da Lio D."/>
            <person name="Boufleur T."/>
            <person name="Vicente I."/>
            <person name="Sarrocco S."/>
            <person name="Picot A."/>
            <person name="Baraldi E."/>
            <person name="Sukno S."/>
            <person name="Thon M."/>
            <person name="Le Floch G."/>
        </authorList>
    </citation>
    <scope>NUCLEOTIDE SEQUENCE</scope>
    <source>
        <strain evidence="2">IMI 504893</strain>
    </source>
</reference>
<evidence type="ECO:0000256" key="1">
    <source>
        <dbReference type="SAM" id="MobiDB-lite"/>
    </source>
</evidence>
<proteinExistence type="predicted"/>
<sequence>MKYGLREDSDRMSIDDVKLNL</sequence>
<protein>
    <submittedName>
        <fullName evidence="2">Uncharacterized protein</fullName>
    </submittedName>
</protein>
<gene>
    <name evidence="2" type="ORF">CLUP02_11078</name>
</gene>
<accession>A0A9Q8SXZ1</accession>
<dbReference type="EMBL" id="CP019477">
    <property type="protein sequence ID" value="UQC85579.1"/>
    <property type="molecule type" value="Genomic_DNA"/>
</dbReference>